<evidence type="ECO:0000256" key="1">
    <source>
        <dbReference type="ARBA" id="ARBA00004459"/>
    </source>
</evidence>
<dbReference type="PROSITE" id="PS51257">
    <property type="entry name" value="PROKAR_LIPOPROTEIN"/>
    <property type="match status" value="1"/>
</dbReference>
<feature type="chain" id="PRO_5034542706" description="17 kDa surface antigen" evidence="6">
    <location>
        <begin position="22"/>
        <end position="149"/>
    </location>
</feature>
<accession>A0A8I1GC09</accession>
<dbReference type="InterPro" id="IPR008816">
    <property type="entry name" value="Gly_zipper_2TM_dom"/>
</dbReference>
<dbReference type="Proteomes" id="UP000623250">
    <property type="component" value="Unassembled WGS sequence"/>
</dbReference>
<keyword evidence="4" id="KW-0472">Membrane</keyword>
<protein>
    <recommendedName>
        <fullName evidence="3">17 kDa surface antigen</fullName>
    </recommendedName>
</protein>
<name>A0A8I1GC09_9HYPH</name>
<feature type="signal peptide" evidence="6">
    <location>
        <begin position="1"/>
        <end position="21"/>
    </location>
</feature>
<dbReference type="AlphaFoldDB" id="A0A8I1GC09"/>
<feature type="domain" description="Glycine zipper 2TM" evidence="7">
    <location>
        <begin position="27"/>
        <end position="67"/>
    </location>
</feature>
<evidence type="ECO:0000256" key="2">
    <source>
        <dbReference type="ARBA" id="ARBA00008681"/>
    </source>
</evidence>
<dbReference type="PANTHER" id="PTHR35603">
    <property type="match status" value="1"/>
</dbReference>
<comment type="caution">
    <text evidence="8">The sequence shown here is derived from an EMBL/GenBank/DDBJ whole genome shotgun (WGS) entry which is preliminary data.</text>
</comment>
<sequence>MKKLTLLVASLALAVVSTGCATKEESGTLMGAGAGALIGNQFGHGGGRVAATVGGALIGGFIGNRIGKSMDDEDRRRAYEAQYAAFNSGQRTEWRNPNNGRYGYVTPRRTYTYQSYQCREFEQTIYIDGRPETMVGKACQQPDGSWREA</sequence>
<dbReference type="EMBL" id="JAEMUK010000002">
    <property type="protein sequence ID" value="MBJ7542179.1"/>
    <property type="molecule type" value="Genomic_DNA"/>
</dbReference>
<keyword evidence="9" id="KW-1185">Reference proteome</keyword>
<dbReference type="RefSeq" id="WP_013419962.1">
    <property type="nucleotide sequence ID" value="NZ_JAEMUK010000002.1"/>
</dbReference>
<reference evidence="8 9" key="1">
    <citation type="submission" date="2020-12" db="EMBL/GenBank/DDBJ databases">
        <title>Revised draft genomes of Rhodomicrobium vannielii ATCC 17100 and Rhodomicrobium udaipurense JA643.</title>
        <authorList>
            <person name="Conners E.M."/>
            <person name="Davenport E.J."/>
            <person name="Bose A."/>
        </authorList>
    </citation>
    <scope>NUCLEOTIDE SEQUENCE [LARGE SCALE GENOMIC DNA]</scope>
    <source>
        <strain evidence="8 9">JA643</strain>
    </source>
</reference>
<dbReference type="InterPro" id="IPR051407">
    <property type="entry name" value="Bact_OM_lipoprot/Surf_antigen"/>
</dbReference>
<comment type="subcellular location">
    <subcellularLocation>
        <location evidence="1">Cell outer membrane</location>
        <topology evidence="1">Lipid-anchor</topology>
    </subcellularLocation>
</comment>
<dbReference type="InterPro" id="IPR016364">
    <property type="entry name" value="Surface_antigen_Rickettsia"/>
</dbReference>
<evidence type="ECO:0000256" key="3">
    <source>
        <dbReference type="ARBA" id="ARBA00015281"/>
    </source>
</evidence>
<gene>
    <name evidence="8" type="ORF">JDN41_01240</name>
</gene>
<keyword evidence="6" id="KW-0732">Signal</keyword>
<dbReference type="Pfam" id="PF05433">
    <property type="entry name" value="Rick_17kDa_Anti"/>
    <property type="match status" value="1"/>
</dbReference>
<dbReference type="PANTHER" id="PTHR35603:SF2">
    <property type="entry name" value="OUTER MEMBRANE LIPOPROTEIN"/>
    <property type="match status" value="1"/>
</dbReference>
<dbReference type="PIRSF" id="PIRSF002721">
    <property type="entry name" value="Surface_antigen_Rickettsia"/>
    <property type="match status" value="1"/>
</dbReference>
<evidence type="ECO:0000313" key="9">
    <source>
        <dbReference type="Proteomes" id="UP000623250"/>
    </source>
</evidence>
<organism evidence="8 9">
    <name type="scientific">Rhodomicrobium udaipurense</name>
    <dbReference type="NCBI Taxonomy" id="1202716"/>
    <lineage>
        <taxon>Bacteria</taxon>
        <taxon>Pseudomonadati</taxon>
        <taxon>Pseudomonadota</taxon>
        <taxon>Alphaproteobacteria</taxon>
        <taxon>Hyphomicrobiales</taxon>
        <taxon>Hyphomicrobiaceae</taxon>
        <taxon>Rhodomicrobium</taxon>
    </lineage>
</organism>
<evidence type="ECO:0000256" key="5">
    <source>
        <dbReference type="ARBA" id="ARBA00023288"/>
    </source>
</evidence>
<comment type="similarity">
    <text evidence="2">Belongs to the rickettsiale 17 kDa surface antigen family.</text>
</comment>
<proteinExistence type="inferred from homology"/>
<evidence type="ECO:0000259" key="7">
    <source>
        <dbReference type="Pfam" id="PF05433"/>
    </source>
</evidence>
<dbReference type="GO" id="GO:0009279">
    <property type="term" value="C:cell outer membrane"/>
    <property type="evidence" value="ECO:0007669"/>
    <property type="project" value="UniProtKB-SubCell"/>
</dbReference>
<keyword evidence="5" id="KW-0449">Lipoprotein</keyword>
<evidence type="ECO:0000313" key="8">
    <source>
        <dbReference type="EMBL" id="MBJ7542179.1"/>
    </source>
</evidence>
<evidence type="ECO:0000256" key="4">
    <source>
        <dbReference type="ARBA" id="ARBA00023136"/>
    </source>
</evidence>
<evidence type="ECO:0000256" key="6">
    <source>
        <dbReference type="SAM" id="SignalP"/>
    </source>
</evidence>